<comment type="caution">
    <text evidence="1">The sequence shown here is derived from an EMBL/GenBank/DDBJ whole genome shotgun (WGS) entry which is preliminary data.</text>
</comment>
<evidence type="ECO:0000313" key="1">
    <source>
        <dbReference type="EMBL" id="GMU04404.1"/>
    </source>
</evidence>
<keyword evidence="2" id="KW-1185">Reference proteome</keyword>
<dbReference type="EMBL" id="BTTX01000001">
    <property type="protein sequence ID" value="GMU04404.1"/>
    <property type="molecule type" value="Genomic_DNA"/>
</dbReference>
<proteinExistence type="predicted"/>
<reference evidence="1 2" key="1">
    <citation type="journal article" date="2024" name="Arch. Microbiol.">
        <title>Corallococcus caeni sp. nov., a novel myxobacterium isolated from activated sludge.</title>
        <authorList>
            <person name="Tomita S."/>
            <person name="Nakai R."/>
            <person name="Kuroda K."/>
            <person name="Kurashita H."/>
            <person name="Hatamoto M."/>
            <person name="Yamaguchi T."/>
            <person name="Narihiro T."/>
        </authorList>
    </citation>
    <scope>NUCLEOTIDE SEQUENCE [LARGE SCALE GENOMIC DNA]</scope>
    <source>
        <strain evidence="1 2">NO1</strain>
    </source>
</reference>
<evidence type="ECO:0000313" key="2">
    <source>
        <dbReference type="Proteomes" id="UP001342631"/>
    </source>
</evidence>
<sequence length="86" mass="9571">MNWSVYADLSRPLTEAQRRAVAAVLNELVPDGGCVGPQRPGCDEAYFRLDDVTREEASVTAARWMDVILEKAGVQARYALQLQPTY</sequence>
<dbReference type="RefSeq" id="WP_338274389.1">
    <property type="nucleotide sequence ID" value="NZ_BTTX01000001.1"/>
</dbReference>
<dbReference type="Proteomes" id="UP001342631">
    <property type="component" value="Unassembled WGS sequence"/>
</dbReference>
<protein>
    <submittedName>
        <fullName evidence="1">Uncharacterized protein</fullName>
    </submittedName>
</protein>
<name>A0ABQ6QK89_9BACT</name>
<gene>
    <name evidence="1" type="ORF">ASNO1_06560</name>
</gene>
<organism evidence="1 2">
    <name type="scientific">Corallococcus caeni</name>
    <dbReference type="NCBI Taxonomy" id="3082388"/>
    <lineage>
        <taxon>Bacteria</taxon>
        <taxon>Pseudomonadati</taxon>
        <taxon>Myxococcota</taxon>
        <taxon>Myxococcia</taxon>
        <taxon>Myxococcales</taxon>
        <taxon>Cystobacterineae</taxon>
        <taxon>Myxococcaceae</taxon>
        <taxon>Corallococcus</taxon>
    </lineage>
</organism>
<accession>A0ABQ6QK89</accession>